<evidence type="ECO:0000313" key="2">
    <source>
        <dbReference type="EMBL" id="KYN18938.1"/>
    </source>
</evidence>
<dbReference type="InterPro" id="IPR036397">
    <property type="entry name" value="RNaseH_sf"/>
</dbReference>
<dbReference type="InterPro" id="IPR052709">
    <property type="entry name" value="Transposase-MT_Hybrid"/>
</dbReference>
<dbReference type="Proteomes" id="UP000078492">
    <property type="component" value="Unassembled WGS sequence"/>
</dbReference>
<proteinExistence type="predicted"/>
<dbReference type="SUPFAM" id="SSF53098">
    <property type="entry name" value="Ribonuclease H-like"/>
    <property type="match status" value="1"/>
</dbReference>
<dbReference type="PANTHER" id="PTHR46060:SF1">
    <property type="entry name" value="MARINER MOS1 TRANSPOSASE-LIKE PROTEIN"/>
    <property type="match status" value="1"/>
</dbReference>
<dbReference type="InterPro" id="IPR008906">
    <property type="entry name" value="HATC_C_dom"/>
</dbReference>
<organism evidence="2 3">
    <name type="scientific">Trachymyrmex cornetzi</name>
    <dbReference type="NCBI Taxonomy" id="471704"/>
    <lineage>
        <taxon>Eukaryota</taxon>
        <taxon>Metazoa</taxon>
        <taxon>Ecdysozoa</taxon>
        <taxon>Arthropoda</taxon>
        <taxon>Hexapoda</taxon>
        <taxon>Insecta</taxon>
        <taxon>Pterygota</taxon>
        <taxon>Neoptera</taxon>
        <taxon>Endopterygota</taxon>
        <taxon>Hymenoptera</taxon>
        <taxon>Apocrita</taxon>
        <taxon>Aculeata</taxon>
        <taxon>Formicoidea</taxon>
        <taxon>Formicidae</taxon>
        <taxon>Myrmicinae</taxon>
        <taxon>Trachymyrmex</taxon>
    </lineage>
</organism>
<gene>
    <name evidence="2" type="ORF">ALC57_08781</name>
</gene>
<sequence>MKKLSARWVPRLLTVDQKQQRVDDSTAGLALLQRNRANFFRRFETMAETWIHYHTSEFIRQSAEIAMMADKYNLVKTLFLCKCEKLYRREVSTNEEKNSSTSSNDEDFFHDFIKNSNTNNPIEKQNIVEMECLRYFEDKSKTVDSIINYNLIQKVFRQYNTILPSSVPVERLFSASDQILTPRTNRLSDTMFEILLMLKKREK</sequence>
<dbReference type="EMBL" id="KQ979824">
    <property type="protein sequence ID" value="KYN18938.1"/>
    <property type="molecule type" value="Genomic_DNA"/>
</dbReference>
<dbReference type="PANTHER" id="PTHR46060">
    <property type="entry name" value="MARINER MOS1 TRANSPOSASE-LIKE PROTEIN"/>
    <property type="match status" value="1"/>
</dbReference>
<dbReference type="GO" id="GO:0046983">
    <property type="term" value="F:protein dimerization activity"/>
    <property type="evidence" value="ECO:0007669"/>
    <property type="project" value="InterPro"/>
</dbReference>
<dbReference type="GO" id="GO:0003676">
    <property type="term" value="F:nucleic acid binding"/>
    <property type="evidence" value="ECO:0007669"/>
    <property type="project" value="InterPro"/>
</dbReference>
<dbReference type="Gene3D" id="3.30.420.10">
    <property type="entry name" value="Ribonuclease H-like superfamily/Ribonuclease H"/>
    <property type="match status" value="1"/>
</dbReference>
<evidence type="ECO:0000259" key="1">
    <source>
        <dbReference type="Pfam" id="PF05699"/>
    </source>
</evidence>
<dbReference type="STRING" id="471704.A0A195E1C8"/>
<evidence type="ECO:0000313" key="3">
    <source>
        <dbReference type="Proteomes" id="UP000078492"/>
    </source>
</evidence>
<feature type="domain" description="HAT C-terminal dimerisation" evidence="1">
    <location>
        <begin position="129"/>
        <end position="199"/>
    </location>
</feature>
<protein>
    <recommendedName>
        <fullName evidence="1">HAT C-terminal dimerisation domain-containing protein</fullName>
    </recommendedName>
</protein>
<dbReference type="AlphaFoldDB" id="A0A195E1C8"/>
<name>A0A195E1C8_9HYME</name>
<keyword evidence="3" id="KW-1185">Reference proteome</keyword>
<dbReference type="Pfam" id="PF05699">
    <property type="entry name" value="Dimer_Tnp_hAT"/>
    <property type="match status" value="1"/>
</dbReference>
<dbReference type="InterPro" id="IPR012337">
    <property type="entry name" value="RNaseH-like_sf"/>
</dbReference>
<reference evidence="2 3" key="1">
    <citation type="submission" date="2015-09" db="EMBL/GenBank/DDBJ databases">
        <title>Trachymyrmex cornetzi WGS genome.</title>
        <authorList>
            <person name="Nygaard S."/>
            <person name="Hu H."/>
            <person name="Boomsma J."/>
            <person name="Zhang G."/>
        </authorList>
    </citation>
    <scope>NUCLEOTIDE SEQUENCE [LARGE SCALE GENOMIC DNA]</scope>
    <source>
        <strain evidence="2">Tcor2-1</strain>
        <tissue evidence="2">Whole body</tissue>
    </source>
</reference>
<accession>A0A195E1C8</accession>